<dbReference type="OrthoDB" id="10051322at2759"/>
<gene>
    <name evidence="9" type="ORF">APLA_LOCUS11967</name>
    <name evidence="8" type="ORF">APLA_LOCUS4049</name>
</gene>
<evidence type="ECO:0008006" key="12">
    <source>
        <dbReference type="Google" id="ProtNLM"/>
    </source>
</evidence>
<keyword evidence="2 7" id="KW-0812">Transmembrane</keyword>
<evidence type="ECO:0000256" key="4">
    <source>
        <dbReference type="ARBA" id="ARBA00022989"/>
    </source>
</evidence>
<dbReference type="SUPFAM" id="SSF81415">
    <property type="entry name" value="Mitochondrial cytochrome c oxidase subunit VIc"/>
    <property type="match status" value="1"/>
</dbReference>
<dbReference type="GO" id="GO:0005743">
    <property type="term" value="C:mitochondrial inner membrane"/>
    <property type="evidence" value="ECO:0007669"/>
    <property type="project" value="UniProtKB-SubCell"/>
</dbReference>
<evidence type="ECO:0000256" key="6">
    <source>
        <dbReference type="ARBA" id="ARBA00023136"/>
    </source>
</evidence>
<keyword evidence="5" id="KW-0496">Mitochondrion</keyword>
<keyword evidence="6 7" id="KW-0472">Membrane</keyword>
<dbReference type="AlphaFoldDB" id="A0A8S1AVM8"/>
<dbReference type="Proteomes" id="UP000494256">
    <property type="component" value="Unassembled WGS sequence"/>
</dbReference>
<protein>
    <recommendedName>
        <fullName evidence="12">Mitochondrial cytochrome c oxidase subunit VIc/VIIs domain-containing protein</fullName>
    </recommendedName>
</protein>
<keyword evidence="3" id="KW-0999">Mitochondrion inner membrane</keyword>
<dbReference type="Gene3D" id="4.10.93.10">
    <property type="entry name" value="Mitochondrial cytochrome c oxidase subunit VIc/VIIs"/>
    <property type="match status" value="1"/>
</dbReference>
<sequence length="112" mass="12459">MSACDLPPCPPCPPRAPAPCPQVCPPPPPPRPCYPKPVMRGLHYAQTKSVVTKALALSALSGFCTYAFLGYPRREAYRDYYEKGEFEDWAEEMARKGLFQAVPSDTLKDKPQ</sequence>
<evidence type="ECO:0000256" key="1">
    <source>
        <dbReference type="ARBA" id="ARBA00004273"/>
    </source>
</evidence>
<evidence type="ECO:0000313" key="8">
    <source>
        <dbReference type="EMBL" id="CAB3229427.1"/>
    </source>
</evidence>
<proteinExistence type="predicted"/>
<organism evidence="9 10">
    <name type="scientific">Arctia plantaginis</name>
    <name type="common">Wood tiger moth</name>
    <name type="synonym">Phalaena plantaginis</name>
    <dbReference type="NCBI Taxonomy" id="874455"/>
    <lineage>
        <taxon>Eukaryota</taxon>
        <taxon>Metazoa</taxon>
        <taxon>Ecdysozoa</taxon>
        <taxon>Arthropoda</taxon>
        <taxon>Hexapoda</taxon>
        <taxon>Insecta</taxon>
        <taxon>Pterygota</taxon>
        <taxon>Neoptera</taxon>
        <taxon>Endopterygota</taxon>
        <taxon>Lepidoptera</taxon>
        <taxon>Glossata</taxon>
        <taxon>Ditrysia</taxon>
        <taxon>Noctuoidea</taxon>
        <taxon>Erebidae</taxon>
        <taxon>Arctiinae</taxon>
        <taxon>Arctia</taxon>
    </lineage>
</organism>
<keyword evidence="10" id="KW-1185">Reference proteome</keyword>
<feature type="transmembrane region" description="Helical" evidence="7">
    <location>
        <begin position="50"/>
        <end position="69"/>
    </location>
</feature>
<dbReference type="Pfam" id="PF02937">
    <property type="entry name" value="COX6C"/>
    <property type="match status" value="1"/>
</dbReference>
<name>A0A8S1AVM8_ARCPL</name>
<dbReference type="EMBL" id="CADEBC010000537">
    <property type="protein sequence ID" value="CAB3249089.1"/>
    <property type="molecule type" value="Genomic_DNA"/>
</dbReference>
<keyword evidence="4 7" id="KW-1133">Transmembrane helix</keyword>
<dbReference type="Proteomes" id="UP000494106">
    <property type="component" value="Unassembled WGS sequence"/>
</dbReference>
<evidence type="ECO:0000256" key="5">
    <source>
        <dbReference type="ARBA" id="ARBA00023128"/>
    </source>
</evidence>
<dbReference type="InterPro" id="IPR037169">
    <property type="entry name" value="Cytochrome_c_oxidase_VIc_sf"/>
</dbReference>
<accession>A0A8S1AVM8</accession>
<reference evidence="10 11" key="1">
    <citation type="submission" date="2020-04" db="EMBL/GenBank/DDBJ databases">
        <authorList>
            <person name="Wallbank WR R."/>
            <person name="Pardo Diaz C."/>
            <person name="Kozak K."/>
            <person name="Martin S."/>
            <person name="Jiggins C."/>
            <person name="Moest M."/>
            <person name="Warren A I."/>
            <person name="Byers J.R.P. K."/>
            <person name="Montejo-Kovacevich G."/>
            <person name="Yen C E."/>
        </authorList>
    </citation>
    <scope>NUCLEOTIDE SEQUENCE [LARGE SCALE GENOMIC DNA]</scope>
</reference>
<dbReference type="InterPro" id="IPR034884">
    <property type="entry name" value="Cytochrome_c_oxidase_VIc/VIIs"/>
</dbReference>
<comment type="subcellular location">
    <subcellularLocation>
        <location evidence="1">Mitochondrion inner membrane</location>
    </subcellularLocation>
</comment>
<evidence type="ECO:0000256" key="7">
    <source>
        <dbReference type="SAM" id="Phobius"/>
    </source>
</evidence>
<evidence type="ECO:0000313" key="9">
    <source>
        <dbReference type="EMBL" id="CAB3249089.1"/>
    </source>
</evidence>
<evidence type="ECO:0000256" key="2">
    <source>
        <dbReference type="ARBA" id="ARBA00022692"/>
    </source>
</evidence>
<evidence type="ECO:0000313" key="10">
    <source>
        <dbReference type="Proteomes" id="UP000494106"/>
    </source>
</evidence>
<evidence type="ECO:0000256" key="3">
    <source>
        <dbReference type="ARBA" id="ARBA00022792"/>
    </source>
</evidence>
<comment type="caution">
    <text evidence="9">The sequence shown here is derived from an EMBL/GenBank/DDBJ whole genome shotgun (WGS) entry which is preliminary data.</text>
</comment>
<evidence type="ECO:0000313" key="11">
    <source>
        <dbReference type="Proteomes" id="UP000494256"/>
    </source>
</evidence>
<dbReference type="EMBL" id="CADEBD010000286">
    <property type="protein sequence ID" value="CAB3229427.1"/>
    <property type="molecule type" value="Genomic_DNA"/>
</dbReference>